<feature type="domain" description="TFIIS-type" evidence="4">
    <location>
        <begin position="128"/>
        <end position="168"/>
    </location>
</feature>
<dbReference type="GO" id="GO:0005634">
    <property type="term" value="C:nucleus"/>
    <property type="evidence" value="ECO:0007669"/>
    <property type="project" value="TreeGrafter"/>
</dbReference>
<evidence type="ECO:0000256" key="2">
    <source>
        <dbReference type="ARBA" id="ARBA00022771"/>
    </source>
</evidence>
<dbReference type="InterPro" id="IPR003618">
    <property type="entry name" value="TFIIS_cen_dom"/>
</dbReference>
<dbReference type="PROSITE" id="PS51133">
    <property type="entry name" value="ZF_TFIIS_2"/>
    <property type="match status" value="1"/>
</dbReference>
<feature type="domain" description="TFIIS central" evidence="5">
    <location>
        <begin position="10"/>
        <end position="127"/>
    </location>
</feature>
<proteinExistence type="predicted"/>
<evidence type="ECO:0000313" key="6">
    <source>
        <dbReference type="EMBL" id="QHS84331.1"/>
    </source>
</evidence>
<accession>A0A6C0AYM0</accession>
<evidence type="ECO:0000256" key="3">
    <source>
        <dbReference type="ARBA" id="ARBA00022833"/>
    </source>
</evidence>
<dbReference type="GO" id="GO:0008270">
    <property type="term" value="F:zinc ion binding"/>
    <property type="evidence" value="ECO:0007669"/>
    <property type="project" value="UniProtKB-KW"/>
</dbReference>
<dbReference type="Gene3D" id="1.10.472.30">
    <property type="entry name" value="Transcription elongation factor S-II, central domain"/>
    <property type="match status" value="1"/>
</dbReference>
<evidence type="ECO:0000256" key="1">
    <source>
        <dbReference type="ARBA" id="ARBA00022723"/>
    </source>
</evidence>
<dbReference type="GO" id="GO:0006351">
    <property type="term" value="P:DNA-templated transcription"/>
    <property type="evidence" value="ECO:0007669"/>
    <property type="project" value="InterPro"/>
</dbReference>
<evidence type="ECO:0008006" key="7">
    <source>
        <dbReference type="Google" id="ProtNLM"/>
    </source>
</evidence>
<protein>
    <recommendedName>
        <fullName evidence="7">TFIIS-type domain-containing protein</fullName>
    </recommendedName>
</protein>
<keyword evidence="2" id="KW-0863">Zinc-finger</keyword>
<dbReference type="InterPro" id="IPR001222">
    <property type="entry name" value="Znf_TFIIS"/>
</dbReference>
<dbReference type="GO" id="GO:0003676">
    <property type="term" value="F:nucleic acid binding"/>
    <property type="evidence" value="ECO:0007669"/>
    <property type="project" value="InterPro"/>
</dbReference>
<dbReference type="SMART" id="SM00440">
    <property type="entry name" value="ZnF_C2C2"/>
    <property type="match status" value="1"/>
</dbReference>
<keyword evidence="3" id="KW-0862">Zinc</keyword>
<sequence length="169" mass="20406">MYNINNPDTFRENIRNQFNKTLKSNKKSTNLEIGIFNYCLKEATQKKIIRKWENKYFVQLYVDRFRTIYLNLKNKNILDKLMKNEIAAEKFAFLTHQEMKPEKWDKYIDAKIKRDKYKFENNMEACTDSFTCRHCKSNKCSYYQMQTRSADEPMTTFVSCITCGARWKC</sequence>
<dbReference type="PROSITE" id="PS51321">
    <property type="entry name" value="TFIIS_CENTRAL"/>
    <property type="match status" value="1"/>
</dbReference>
<evidence type="ECO:0000259" key="5">
    <source>
        <dbReference type="PROSITE" id="PS51321"/>
    </source>
</evidence>
<dbReference type="Pfam" id="PF07500">
    <property type="entry name" value="TFIIS_M"/>
    <property type="match status" value="1"/>
</dbReference>
<dbReference type="Pfam" id="PF01096">
    <property type="entry name" value="Zn_ribbon_TFIIS"/>
    <property type="match status" value="1"/>
</dbReference>
<organism evidence="6">
    <name type="scientific">viral metagenome</name>
    <dbReference type="NCBI Taxonomy" id="1070528"/>
    <lineage>
        <taxon>unclassified sequences</taxon>
        <taxon>metagenomes</taxon>
        <taxon>organismal metagenomes</taxon>
    </lineage>
</organism>
<evidence type="ECO:0000259" key="4">
    <source>
        <dbReference type="PROSITE" id="PS51133"/>
    </source>
</evidence>
<dbReference type="EMBL" id="MN738781">
    <property type="protein sequence ID" value="QHS84331.1"/>
    <property type="molecule type" value="Genomic_DNA"/>
</dbReference>
<dbReference type="SUPFAM" id="SSF46942">
    <property type="entry name" value="Elongation factor TFIIS domain 2"/>
    <property type="match status" value="1"/>
</dbReference>
<reference evidence="6" key="1">
    <citation type="journal article" date="2020" name="Nature">
        <title>Giant virus diversity and host interactions through global metagenomics.</title>
        <authorList>
            <person name="Schulz F."/>
            <person name="Roux S."/>
            <person name="Paez-Espino D."/>
            <person name="Jungbluth S."/>
            <person name="Walsh D.A."/>
            <person name="Denef V.J."/>
            <person name="McMahon K.D."/>
            <person name="Konstantinidis K.T."/>
            <person name="Eloe-Fadrosh E.A."/>
            <person name="Kyrpides N.C."/>
            <person name="Woyke T."/>
        </authorList>
    </citation>
    <scope>NUCLEOTIDE SEQUENCE</scope>
    <source>
        <strain evidence="6">GVMAG-S-ERX555965-48</strain>
    </source>
</reference>
<dbReference type="AlphaFoldDB" id="A0A6C0AYM0"/>
<dbReference type="InterPro" id="IPR036575">
    <property type="entry name" value="TFIIS_cen_dom_sf"/>
</dbReference>
<dbReference type="Gene3D" id="2.20.25.10">
    <property type="match status" value="1"/>
</dbReference>
<dbReference type="PANTHER" id="PTHR11477:SF0">
    <property type="entry name" value="IP08861P-RELATED"/>
    <property type="match status" value="1"/>
</dbReference>
<dbReference type="PANTHER" id="PTHR11477">
    <property type="entry name" value="TRANSCRIPTION FACTOR S-II ZINC FINGER DOMAIN-CONTAINING PROTEIN"/>
    <property type="match status" value="1"/>
</dbReference>
<dbReference type="PROSITE" id="PS00466">
    <property type="entry name" value="ZF_TFIIS_1"/>
    <property type="match status" value="1"/>
</dbReference>
<dbReference type="CDD" id="cd13749">
    <property type="entry name" value="Zn-ribbon_TFIIS"/>
    <property type="match status" value="1"/>
</dbReference>
<keyword evidence="1" id="KW-0479">Metal-binding</keyword>
<dbReference type="SUPFAM" id="SSF57783">
    <property type="entry name" value="Zinc beta-ribbon"/>
    <property type="match status" value="1"/>
</dbReference>
<name>A0A6C0AYM0_9ZZZZ</name>